<comment type="caution">
    <text evidence="1">The sequence shown here is derived from an EMBL/GenBank/DDBJ whole genome shotgun (WGS) entry which is preliminary data.</text>
</comment>
<dbReference type="EMBL" id="VSSQ01014171">
    <property type="protein sequence ID" value="MPM53095.1"/>
    <property type="molecule type" value="Genomic_DNA"/>
</dbReference>
<accession>A0A645AIQ1</accession>
<protein>
    <submittedName>
        <fullName evidence="1">Uncharacterized protein</fullName>
    </submittedName>
</protein>
<organism evidence="1">
    <name type="scientific">bioreactor metagenome</name>
    <dbReference type="NCBI Taxonomy" id="1076179"/>
    <lineage>
        <taxon>unclassified sequences</taxon>
        <taxon>metagenomes</taxon>
        <taxon>ecological metagenomes</taxon>
    </lineage>
</organism>
<name>A0A645AIQ1_9ZZZZ</name>
<sequence>MILLYQFLGHIRAGTGVVGDEPFTSIVFEFPIRTVGKIGHNQIFIQNVKPAKGSYKRTKGVMQSKFHRIIVYCGNVFDDTAVDISKTFPNG</sequence>
<proteinExistence type="predicted"/>
<dbReference type="AlphaFoldDB" id="A0A645AIQ1"/>
<gene>
    <name evidence="1" type="ORF">SDC9_99859</name>
</gene>
<reference evidence="1" key="1">
    <citation type="submission" date="2019-08" db="EMBL/GenBank/DDBJ databases">
        <authorList>
            <person name="Kucharzyk K."/>
            <person name="Murdoch R.W."/>
            <person name="Higgins S."/>
            <person name="Loffler F."/>
        </authorList>
    </citation>
    <scope>NUCLEOTIDE SEQUENCE</scope>
</reference>
<evidence type="ECO:0000313" key="1">
    <source>
        <dbReference type="EMBL" id="MPM53095.1"/>
    </source>
</evidence>